<dbReference type="STRING" id="756272.Plabr_1315"/>
<feature type="region of interest" description="Disordered" evidence="1">
    <location>
        <begin position="125"/>
        <end position="150"/>
    </location>
</feature>
<name>F0SNP1_RUBBR</name>
<dbReference type="RefSeq" id="WP_013627659.1">
    <property type="nucleotide sequence ID" value="NC_015174.1"/>
</dbReference>
<evidence type="ECO:0000313" key="2">
    <source>
        <dbReference type="EMBL" id="ADY58927.1"/>
    </source>
</evidence>
<organism evidence="2 3">
    <name type="scientific">Rubinisphaera brasiliensis (strain ATCC 49424 / DSM 5305 / JCM 21570 / IAM 15109 / NBRC 103401 / IFAM 1448)</name>
    <name type="common">Planctomyces brasiliensis</name>
    <dbReference type="NCBI Taxonomy" id="756272"/>
    <lineage>
        <taxon>Bacteria</taxon>
        <taxon>Pseudomonadati</taxon>
        <taxon>Planctomycetota</taxon>
        <taxon>Planctomycetia</taxon>
        <taxon>Planctomycetales</taxon>
        <taxon>Planctomycetaceae</taxon>
        <taxon>Rubinisphaera</taxon>
    </lineage>
</organism>
<proteinExistence type="predicted"/>
<reference evidence="3" key="1">
    <citation type="submission" date="2011-02" db="EMBL/GenBank/DDBJ databases">
        <title>The complete genome of Planctomyces brasiliensis DSM 5305.</title>
        <authorList>
            <person name="Lucas S."/>
            <person name="Copeland A."/>
            <person name="Lapidus A."/>
            <person name="Bruce D."/>
            <person name="Goodwin L."/>
            <person name="Pitluck S."/>
            <person name="Kyrpides N."/>
            <person name="Mavromatis K."/>
            <person name="Pagani I."/>
            <person name="Ivanova N."/>
            <person name="Ovchinnikova G."/>
            <person name="Lu M."/>
            <person name="Detter J.C."/>
            <person name="Han C."/>
            <person name="Land M."/>
            <person name="Hauser L."/>
            <person name="Markowitz V."/>
            <person name="Cheng J.-F."/>
            <person name="Hugenholtz P."/>
            <person name="Woyke T."/>
            <person name="Wu D."/>
            <person name="Tindall B."/>
            <person name="Pomrenke H.G."/>
            <person name="Brambilla E."/>
            <person name="Klenk H.-P."/>
            <person name="Eisen J.A."/>
        </authorList>
    </citation>
    <scope>NUCLEOTIDE SEQUENCE [LARGE SCALE GENOMIC DNA]</scope>
    <source>
        <strain evidence="3">ATCC 49424 / DSM 5305 / JCM 21570 / NBRC 103401 / IFAM 1448</strain>
    </source>
</reference>
<dbReference type="KEGG" id="pbs:Plabr_1315"/>
<dbReference type="AlphaFoldDB" id="F0SNP1"/>
<keyword evidence="3" id="KW-1185">Reference proteome</keyword>
<protein>
    <submittedName>
        <fullName evidence="2">Uncharacterized protein</fullName>
    </submittedName>
</protein>
<gene>
    <name evidence="2" type="ordered locus">Plabr_1315</name>
</gene>
<dbReference type="EMBL" id="CP002546">
    <property type="protein sequence ID" value="ADY58927.1"/>
    <property type="molecule type" value="Genomic_DNA"/>
</dbReference>
<evidence type="ECO:0000256" key="1">
    <source>
        <dbReference type="SAM" id="MobiDB-lite"/>
    </source>
</evidence>
<sequence>MSNSATSSVNSASSMDWKTETTRHWAKMARLKQWLGVIAAQSLEDEADRQKKARAAEENYVKEHVWNSPAPAEDDEMRQTILGDYHVTQTNPPAPPSPASKLLGPALLALSLGTPLAGFMVATQPGQKMTEPEKQPAITTTPAERPDLDTDTILRLTLPDWE</sequence>
<dbReference type="HOGENOM" id="CLU_1634136_0_0_0"/>
<evidence type="ECO:0000313" key="3">
    <source>
        <dbReference type="Proteomes" id="UP000006860"/>
    </source>
</evidence>
<dbReference type="Proteomes" id="UP000006860">
    <property type="component" value="Chromosome"/>
</dbReference>
<accession>F0SNP1</accession>